<feature type="compositionally biased region" description="Basic and acidic residues" evidence="1">
    <location>
        <begin position="147"/>
        <end position="156"/>
    </location>
</feature>
<reference evidence="3" key="1">
    <citation type="submission" date="2020-12" db="UniProtKB">
        <authorList>
            <consortium name="WormBaseParasite"/>
        </authorList>
    </citation>
    <scope>IDENTIFICATION</scope>
    <source>
        <strain evidence="3">MHco3</strain>
    </source>
</reference>
<feature type="region of interest" description="Disordered" evidence="1">
    <location>
        <begin position="147"/>
        <end position="182"/>
    </location>
</feature>
<protein>
    <submittedName>
        <fullName evidence="3">C2H2-type domain-containing protein</fullName>
    </submittedName>
</protein>
<evidence type="ECO:0000313" key="3">
    <source>
        <dbReference type="WBParaSite" id="HCON_00160290-00001"/>
    </source>
</evidence>
<dbReference type="WBParaSite" id="HCON_00160290-00001">
    <property type="protein sequence ID" value="HCON_00160290-00001"/>
    <property type="gene ID" value="HCON_00160290"/>
</dbReference>
<dbReference type="OrthoDB" id="10287731at2759"/>
<evidence type="ECO:0000256" key="1">
    <source>
        <dbReference type="SAM" id="MobiDB-lite"/>
    </source>
</evidence>
<proteinExistence type="predicted"/>
<feature type="compositionally biased region" description="Polar residues" evidence="1">
    <location>
        <begin position="170"/>
        <end position="179"/>
    </location>
</feature>
<accession>A0A7I4YYV8</accession>
<dbReference type="Proteomes" id="UP000025227">
    <property type="component" value="Unplaced"/>
</dbReference>
<organism evidence="2 3">
    <name type="scientific">Haemonchus contortus</name>
    <name type="common">Barber pole worm</name>
    <dbReference type="NCBI Taxonomy" id="6289"/>
    <lineage>
        <taxon>Eukaryota</taxon>
        <taxon>Metazoa</taxon>
        <taxon>Ecdysozoa</taxon>
        <taxon>Nematoda</taxon>
        <taxon>Chromadorea</taxon>
        <taxon>Rhabditida</taxon>
        <taxon>Rhabditina</taxon>
        <taxon>Rhabditomorpha</taxon>
        <taxon>Strongyloidea</taxon>
        <taxon>Trichostrongylidae</taxon>
        <taxon>Haemonchus</taxon>
    </lineage>
</organism>
<sequence length="220" mass="25135">MALMFFWRSFCVVFNEQWKCKLQRAHGLTHALRDGHAYKSIKDALVISPLLPSFPRVPSDAMLQPVLSEPPIYQNLHAGFSTLPQQSDSRRGFFWLQQQPMEPSSANSHLLTVNIGKGHSQMDCSYVDLPPLPPTKPRRTRFTERLMEANPREPHRNSPVPSVSKKLDSRNQSQSSAQCEESHRHRLGVLRSFINLFTCCVTSDSVKTPKRNGELRRNKT</sequence>
<keyword evidence="2" id="KW-1185">Reference proteome</keyword>
<dbReference type="AlphaFoldDB" id="A0A7I4YYV8"/>
<name>A0A7I4YYV8_HAECO</name>
<dbReference type="OMA" id="FTCCVTS"/>
<evidence type="ECO:0000313" key="2">
    <source>
        <dbReference type="Proteomes" id="UP000025227"/>
    </source>
</evidence>